<sequence>MTTDPTYWIDTLQLEPHPEGGYYKEIYQSPQTHETADGRVRPLATSIYFLLTKENPSRFHRLTADELWYFHQGDALTVHMIYPDGCHGTVRLGPDAAKGEVLQAVVPAQTIFGSCVENGQFALVSCMVSPGFDYADFELFTQKQLLALNSELAPLIKRLAYDKLPER</sequence>
<feature type="domain" description="DUF985" evidence="1">
    <location>
        <begin position="7"/>
        <end position="140"/>
    </location>
</feature>
<evidence type="ECO:0000313" key="3">
    <source>
        <dbReference type="Proteomes" id="UP000286773"/>
    </source>
</evidence>
<name>A0A430AXT3_9ENTE</name>
<proteinExistence type="predicted"/>
<dbReference type="OrthoDB" id="9798288at2"/>
<organism evidence="2 3">
    <name type="scientific">Vagococcus acidifermentans</name>
    <dbReference type="NCBI Taxonomy" id="564710"/>
    <lineage>
        <taxon>Bacteria</taxon>
        <taxon>Bacillati</taxon>
        <taxon>Bacillota</taxon>
        <taxon>Bacilli</taxon>
        <taxon>Lactobacillales</taxon>
        <taxon>Enterococcaceae</taxon>
        <taxon>Vagococcus</taxon>
    </lineage>
</organism>
<dbReference type="AlphaFoldDB" id="A0A430AXT3"/>
<gene>
    <name evidence="2" type="ORF">CBF27_04775</name>
</gene>
<dbReference type="InterPro" id="IPR039935">
    <property type="entry name" value="YML079W-like"/>
</dbReference>
<dbReference type="Proteomes" id="UP000286773">
    <property type="component" value="Unassembled WGS sequence"/>
</dbReference>
<accession>A0A430AXT3</accession>
<dbReference type="SUPFAM" id="SSF51182">
    <property type="entry name" value="RmlC-like cupins"/>
    <property type="match status" value="1"/>
</dbReference>
<dbReference type="Gene3D" id="2.60.120.10">
    <property type="entry name" value="Jelly Rolls"/>
    <property type="match status" value="1"/>
</dbReference>
<dbReference type="CDD" id="cd06121">
    <property type="entry name" value="cupin_YML079wp"/>
    <property type="match status" value="1"/>
</dbReference>
<dbReference type="PANTHER" id="PTHR33387:SF3">
    <property type="entry name" value="DUF985 DOMAIN-CONTAINING PROTEIN"/>
    <property type="match status" value="1"/>
</dbReference>
<dbReference type="EMBL" id="NGKC01000004">
    <property type="protein sequence ID" value="RSU12855.1"/>
    <property type="molecule type" value="Genomic_DNA"/>
</dbReference>
<dbReference type="RefSeq" id="WP_126812933.1">
    <property type="nucleotide sequence ID" value="NZ_NGKC01000004.1"/>
</dbReference>
<dbReference type="InterPro" id="IPR014710">
    <property type="entry name" value="RmlC-like_jellyroll"/>
</dbReference>
<dbReference type="PANTHER" id="PTHR33387">
    <property type="entry name" value="RMLC-LIKE JELLY ROLL FOLD PROTEIN"/>
    <property type="match status" value="1"/>
</dbReference>
<dbReference type="InterPro" id="IPR009327">
    <property type="entry name" value="Cupin_DUF985"/>
</dbReference>
<comment type="caution">
    <text evidence="2">The sequence shown here is derived from an EMBL/GenBank/DDBJ whole genome shotgun (WGS) entry which is preliminary data.</text>
</comment>
<dbReference type="InterPro" id="IPR011051">
    <property type="entry name" value="RmlC_Cupin_sf"/>
</dbReference>
<keyword evidence="3" id="KW-1185">Reference proteome</keyword>
<reference evidence="2 3" key="1">
    <citation type="submission" date="2017-05" db="EMBL/GenBank/DDBJ databases">
        <title>Vagococcus spp. assemblies.</title>
        <authorList>
            <person name="Gulvik C.A."/>
        </authorList>
    </citation>
    <scope>NUCLEOTIDE SEQUENCE [LARGE SCALE GENOMIC DNA]</scope>
    <source>
        <strain evidence="2 3">LMG 24798</strain>
    </source>
</reference>
<evidence type="ECO:0000259" key="1">
    <source>
        <dbReference type="Pfam" id="PF06172"/>
    </source>
</evidence>
<protein>
    <submittedName>
        <fullName evidence="2">Cupin</fullName>
    </submittedName>
</protein>
<dbReference type="Pfam" id="PF06172">
    <property type="entry name" value="Cupin_5"/>
    <property type="match status" value="1"/>
</dbReference>
<evidence type="ECO:0000313" key="2">
    <source>
        <dbReference type="EMBL" id="RSU12855.1"/>
    </source>
</evidence>